<accession>M7P9A9</accession>
<evidence type="ECO:0000256" key="3">
    <source>
        <dbReference type="ARBA" id="ARBA00022448"/>
    </source>
</evidence>
<keyword evidence="3" id="KW-0813">Transport</keyword>
<dbReference type="EMBL" id="AFWA02000006">
    <property type="protein sequence ID" value="EMR10440.1"/>
    <property type="molecule type" value="Genomic_DNA"/>
</dbReference>
<evidence type="ECO:0000256" key="1">
    <source>
        <dbReference type="ARBA" id="ARBA00004374"/>
    </source>
</evidence>
<dbReference type="InterPro" id="IPR037930">
    <property type="entry name" value="Tom40"/>
</dbReference>
<dbReference type="InterPro" id="IPR023614">
    <property type="entry name" value="Porin_dom_sf"/>
</dbReference>
<dbReference type="Gene3D" id="2.40.160.10">
    <property type="entry name" value="Porin"/>
    <property type="match status" value="1"/>
</dbReference>
<dbReference type="GO" id="GO:0030150">
    <property type="term" value="P:protein import into mitochondrial matrix"/>
    <property type="evidence" value="ECO:0007669"/>
    <property type="project" value="EnsemblFungi"/>
</dbReference>
<evidence type="ECO:0000256" key="5">
    <source>
        <dbReference type="ARBA" id="ARBA00022692"/>
    </source>
</evidence>
<dbReference type="GO" id="GO:0005742">
    <property type="term" value="C:mitochondrial outer membrane translocase complex"/>
    <property type="evidence" value="ECO:0007669"/>
    <property type="project" value="EnsemblFungi"/>
</dbReference>
<keyword evidence="7" id="KW-0653">Protein transport</keyword>
<sequence length="337" mass="37355">MDEKSWYTPFLPIGEYIKSNFKMFRDTRASLGLSSPGTVEYLSKEVQQDVLLTRMMFSGARADLGKVFSCKDNCTFQITHSFFLGTQMFPPYSFGTVFGTKKFTATGNMDSDGQLSMRLNCQWTPSMASKIQMQLTPISGQSVAQFEHDYQGSDTSINVKYMNPSFLDNGLTGIIVANFLQTITPKLALGIEGVLQKPPSAAGPEDTMLSYVGRYVEKDWIATAQIATQGIYSFTYWRRLSPKVQVGTECQLVTASPDMTPLGVVKREGITAIGAKYEFMNSVFRGQIDTTGKVSCLLERRLANTLMFTFSGELDHSKSSINVGVGITLENNNSRDE</sequence>
<keyword evidence="5" id="KW-0812">Transmembrane</keyword>
<dbReference type="AlphaFoldDB" id="M7P9A9"/>
<evidence type="ECO:0000313" key="11">
    <source>
        <dbReference type="Proteomes" id="UP000011958"/>
    </source>
</evidence>
<dbReference type="HOGENOM" id="CLU_042174_0_0_1"/>
<keyword evidence="11" id="KW-1185">Reference proteome</keyword>
<evidence type="ECO:0000256" key="2">
    <source>
        <dbReference type="ARBA" id="ARBA00010510"/>
    </source>
</evidence>
<dbReference type="VEuPathDB" id="FungiDB:PNEG_01155"/>
<evidence type="ECO:0000256" key="6">
    <source>
        <dbReference type="ARBA" id="ARBA00022787"/>
    </source>
</evidence>
<keyword evidence="6" id="KW-1000">Mitochondrion outer membrane</keyword>
<dbReference type="eggNOG" id="KOG3296">
    <property type="taxonomic scope" value="Eukaryota"/>
</dbReference>
<dbReference type="OrthoDB" id="19656at2759"/>
<evidence type="ECO:0000313" key="10">
    <source>
        <dbReference type="EMBL" id="EMR10440.1"/>
    </source>
</evidence>
<dbReference type="GO" id="GO:0008320">
    <property type="term" value="F:protein transmembrane transporter activity"/>
    <property type="evidence" value="ECO:0007669"/>
    <property type="project" value="EnsemblFungi"/>
</dbReference>
<name>M7P9A9_PNEMU</name>
<dbReference type="InterPro" id="IPR027246">
    <property type="entry name" value="Porin_Euk/Tom40"/>
</dbReference>
<dbReference type="RefSeq" id="XP_007873069.1">
    <property type="nucleotide sequence ID" value="XM_007874878.1"/>
</dbReference>
<proteinExistence type="inferred from homology"/>
<dbReference type="PANTHER" id="PTHR10802">
    <property type="entry name" value="MITOCHONDRIAL IMPORT RECEPTOR SUBUNIT TOM40"/>
    <property type="match status" value="1"/>
</dbReference>
<evidence type="ECO:0000256" key="8">
    <source>
        <dbReference type="ARBA" id="ARBA00023128"/>
    </source>
</evidence>
<keyword evidence="9" id="KW-0472">Membrane</keyword>
<evidence type="ECO:0000256" key="7">
    <source>
        <dbReference type="ARBA" id="ARBA00022927"/>
    </source>
</evidence>
<dbReference type="GeneID" id="19894852"/>
<comment type="similarity">
    <text evidence="2">Belongs to the Tom40 family.</text>
</comment>
<evidence type="ECO:0000256" key="4">
    <source>
        <dbReference type="ARBA" id="ARBA00022452"/>
    </source>
</evidence>
<comment type="caution">
    <text evidence="10">The sequence shown here is derived from an EMBL/GenBank/DDBJ whole genome shotgun (WGS) entry which is preliminary data.</text>
</comment>
<evidence type="ECO:0000256" key="9">
    <source>
        <dbReference type="ARBA" id="ARBA00023136"/>
    </source>
</evidence>
<organism evidence="10 11">
    <name type="scientific">Pneumocystis murina (strain B123)</name>
    <name type="common">Mouse pneumocystis pneumonia agent</name>
    <name type="synonym">Pneumocystis carinii f. sp. muris</name>
    <dbReference type="NCBI Taxonomy" id="1069680"/>
    <lineage>
        <taxon>Eukaryota</taxon>
        <taxon>Fungi</taxon>
        <taxon>Dikarya</taxon>
        <taxon>Ascomycota</taxon>
        <taxon>Taphrinomycotina</taxon>
        <taxon>Pneumocystomycetes</taxon>
        <taxon>Pneumocystaceae</taxon>
        <taxon>Pneumocystis</taxon>
    </lineage>
</organism>
<reference evidence="11" key="1">
    <citation type="journal article" date="2016" name="Nat. Commun.">
        <title>Genome analysis of three Pneumocystis species reveals adaptation mechanisms to life exclusively in mammalian hosts.</title>
        <authorList>
            <person name="Ma L."/>
            <person name="Chen Z."/>
            <person name="Huang D.W."/>
            <person name="Kutty G."/>
            <person name="Ishihara M."/>
            <person name="Wang H."/>
            <person name="Abouelleil A."/>
            <person name="Bishop L."/>
            <person name="Davey E."/>
            <person name="Deng R."/>
            <person name="Deng X."/>
            <person name="Fan L."/>
            <person name="Fantoni G."/>
            <person name="Fitzgerald M."/>
            <person name="Gogineni E."/>
            <person name="Goldberg J.M."/>
            <person name="Handley G."/>
            <person name="Hu X."/>
            <person name="Huber C."/>
            <person name="Jiao X."/>
            <person name="Jones K."/>
            <person name="Levin J.Z."/>
            <person name="Liu Y."/>
            <person name="Macdonald P."/>
            <person name="Melnikov A."/>
            <person name="Raley C."/>
            <person name="Sassi M."/>
            <person name="Sherman B.T."/>
            <person name="Song X."/>
            <person name="Sykes S."/>
            <person name="Tran B."/>
            <person name="Walsh L."/>
            <person name="Xia Y."/>
            <person name="Yang J."/>
            <person name="Young S."/>
            <person name="Zeng Q."/>
            <person name="Zheng X."/>
            <person name="Stephens R."/>
            <person name="Nusbaum C."/>
            <person name="Birren B.W."/>
            <person name="Azadi P."/>
            <person name="Lempicki R.A."/>
            <person name="Cuomo C.A."/>
            <person name="Kovacs J.A."/>
        </authorList>
    </citation>
    <scope>NUCLEOTIDE SEQUENCE [LARGE SCALE GENOMIC DNA]</scope>
    <source>
        <strain evidence="11">B123</strain>
    </source>
</reference>
<dbReference type="Pfam" id="PF01459">
    <property type="entry name" value="Porin_3"/>
    <property type="match status" value="1"/>
</dbReference>
<protein>
    <recommendedName>
        <fullName evidence="12">Mitochondrial import receptor subunit TOM40</fullName>
    </recommendedName>
</protein>
<dbReference type="GO" id="GO:0045040">
    <property type="term" value="P:protein insertion into mitochondrial outer membrane"/>
    <property type="evidence" value="ECO:0007669"/>
    <property type="project" value="EnsemblFungi"/>
</dbReference>
<dbReference type="CDD" id="cd07305">
    <property type="entry name" value="Porin3_Tom40"/>
    <property type="match status" value="1"/>
</dbReference>
<dbReference type="Proteomes" id="UP000011958">
    <property type="component" value="Unassembled WGS sequence"/>
</dbReference>
<evidence type="ECO:0008006" key="12">
    <source>
        <dbReference type="Google" id="ProtNLM"/>
    </source>
</evidence>
<dbReference type="STRING" id="1069680.M7P9A9"/>
<gene>
    <name evidence="10" type="ORF">PNEG_01155</name>
</gene>
<keyword evidence="4" id="KW-1134">Transmembrane beta strand</keyword>
<dbReference type="OMA" id="TRFNYRW"/>
<keyword evidence="8" id="KW-0496">Mitochondrion</keyword>
<comment type="subcellular location">
    <subcellularLocation>
        <location evidence="1">Mitochondrion outer membrane</location>
        <topology evidence="1">Multi-pass membrane protein</topology>
    </subcellularLocation>
</comment>